<dbReference type="Proteomes" id="UP000076630">
    <property type="component" value="Unassembled WGS sequence"/>
</dbReference>
<evidence type="ECO:0000313" key="4">
    <source>
        <dbReference type="Proteomes" id="UP000076630"/>
    </source>
</evidence>
<feature type="region of interest" description="Disordered" evidence="1">
    <location>
        <begin position="32"/>
        <end position="51"/>
    </location>
</feature>
<evidence type="ECO:0000313" key="3">
    <source>
        <dbReference type="EMBL" id="KZE79488.1"/>
    </source>
</evidence>
<keyword evidence="4" id="KW-1185">Reference proteome</keyword>
<gene>
    <name evidence="3" type="ORF">AV926_11745</name>
</gene>
<reference evidence="3 4" key="1">
    <citation type="submission" date="2016-01" db="EMBL/GenBank/DDBJ databases">
        <title>Whole genome sequencing of Myroides marinus L41.</title>
        <authorList>
            <person name="Hong K.W."/>
        </authorList>
    </citation>
    <scope>NUCLEOTIDE SEQUENCE [LARGE SCALE GENOMIC DNA]</scope>
    <source>
        <strain evidence="3 4">L41</strain>
    </source>
</reference>
<feature type="chain" id="PRO_5007847909" description="MORN repeat variant" evidence="2">
    <location>
        <begin position="21"/>
        <end position="435"/>
    </location>
</feature>
<feature type="signal peptide" evidence="2">
    <location>
        <begin position="1"/>
        <end position="20"/>
    </location>
</feature>
<evidence type="ECO:0008006" key="5">
    <source>
        <dbReference type="Google" id="ProtNLM"/>
    </source>
</evidence>
<dbReference type="AlphaFoldDB" id="A0A163YIL9"/>
<evidence type="ECO:0000256" key="1">
    <source>
        <dbReference type="SAM" id="MobiDB-lite"/>
    </source>
</evidence>
<comment type="caution">
    <text evidence="3">The sequence shown here is derived from an EMBL/GenBank/DDBJ whole genome shotgun (WGS) entry which is preliminary data.</text>
</comment>
<dbReference type="RefSeq" id="WP_038987809.1">
    <property type="nucleotide sequence ID" value="NZ_JWJO01000065.1"/>
</dbReference>
<evidence type="ECO:0000256" key="2">
    <source>
        <dbReference type="SAM" id="SignalP"/>
    </source>
</evidence>
<accession>A0A163YIL9</accession>
<dbReference type="EMBL" id="LQNU01000060">
    <property type="protein sequence ID" value="KZE79488.1"/>
    <property type="molecule type" value="Genomic_DNA"/>
</dbReference>
<keyword evidence="2" id="KW-0732">Signal</keyword>
<sequence>MTINKLLTLLTSLLSILSFGQNKIYYDTQGKETTKEKHDNNKNGLPVNGASIEGKQQKNYKNGELVSIDYYKDKGYDDELRDLQYTEYYTKDQLIKVSYYTFKIIEDMQPSYTGFYNNEKPYNGYFISPETLIDNIHLVDYYENGIRLYQYSFDFLEQLDSFTKLLYDQRTIFKDGKVTTGYRYLSDKGLLLKLRYLNGKINLIEMNGFGMHAFNRNTIEYVNDEVIIKDFSSPLYLKIFKKSQYLEIELYDQNGKVDIKKPKEVADKTPNSNKIYYLEDNTIKSYNTIVLSEEYYNELRDNYKSQETLHTFYSFHPFNTQTPEEFFTEHANQFETVLNATAALKSADKESKERLQIDITEKLSTKNKDNNNQFGFLKYNDKGEPSEGTEITKVGSTYKIDFYINDRKVKTTTYKNLEELKKKDPLTELINIYNN</sequence>
<organism evidence="3 4">
    <name type="scientific">Myroides marinus</name>
    <dbReference type="NCBI Taxonomy" id="703342"/>
    <lineage>
        <taxon>Bacteria</taxon>
        <taxon>Pseudomonadati</taxon>
        <taxon>Bacteroidota</taxon>
        <taxon>Flavobacteriia</taxon>
        <taxon>Flavobacteriales</taxon>
        <taxon>Flavobacteriaceae</taxon>
        <taxon>Myroides</taxon>
    </lineage>
</organism>
<dbReference type="OrthoDB" id="830908at2"/>
<proteinExistence type="predicted"/>
<feature type="compositionally biased region" description="Basic and acidic residues" evidence="1">
    <location>
        <begin position="32"/>
        <end position="41"/>
    </location>
</feature>
<protein>
    <recommendedName>
        <fullName evidence="5">MORN repeat variant</fullName>
    </recommendedName>
</protein>
<name>A0A163YIL9_9FLAO</name>